<comment type="caution">
    <text evidence="3">The sequence shown here is derived from an EMBL/GenBank/DDBJ whole genome shotgun (WGS) entry which is preliminary data.</text>
</comment>
<evidence type="ECO:0000313" key="3">
    <source>
        <dbReference type="EMBL" id="MBB6121748.1"/>
    </source>
</evidence>
<dbReference type="InterPro" id="IPR009003">
    <property type="entry name" value="Peptidase_S1_PA"/>
</dbReference>
<gene>
    <name evidence="3" type="ORF">FHS13_003722</name>
</gene>
<feature type="domain" description="VWFA" evidence="2">
    <location>
        <begin position="607"/>
        <end position="801"/>
    </location>
</feature>
<protein>
    <submittedName>
        <fullName evidence="3">Mg-chelatase subunit ChlD</fullName>
    </submittedName>
</protein>
<dbReference type="AlphaFoldDB" id="A0A841IZQ9"/>
<sequence>MDERLVAEVWARTGRGQRTGFGYMVGPTLVLTAGHLVEGARDIDVRVGPSHGAEHLTGTVCWSDSESGTALIRVEEVQHSVPAVAWGYVTGRWRRRYRTAGRPVPVVDSGELLELKSPRGTLRPLGGAHPGILELRRGRGSGRAGPWTGFLGAAVFVGDRLVGVVTGCPPGNRLHACRVTRCIEDPEFVRLVEEDTGTAPDPAEVPGPPRAFRWLPAPRRLSTARRGVVLGAAGLVVLLSLSLLLLPDSNPLQVALKGCPPPTELSVLTTPDQQEVVRSAAEDFSEDRAREEMRNCIPVRVSVNVVGDPSRARELLRKGWNDLREGPRPHIWLPDSTADVALLRHGRQGPETPGLVQEGSTRSTPLVLGLPPSATDVPACAGTDPAGEPSSLDECARAVTEAGFLLARPSPEVSASALLHTEALYSAHRGPERNGAIRMTEARVTSAALDAEGDLGLLCALRSGNTGASSVGVLSTEYAVRAYNGEDGTDLDCGSGSSSEPPEEPLVPVYLSGVPGLDHPFVRLDWGEDGGVSQEADRFGEWMLDFARGDRPSDALDGYRTATGEMIGSDSGPLRQETSVQESNLRQWREKLEETLALQRDSRTPVEVLLVIDRSDSMAAPGTRGTRLENAQELAGDLVGLLGPQDRAGLWAFPDRSGENATGQEHVLDPVADPQRSEALADAVGSLSAEYASTPLADALRDGAGELDPCTSRPESPEACAVVVFTDGVALPEPRGGASSNDVAERLNGLDERVRVYVVSVGSEGCGGDGLLGRLASAGVRCHHPRPDELDRVAHVIMAGVRAVSEH</sequence>
<keyword evidence="4" id="KW-1185">Reference proteome</keyword>
<reference evidence="3 4" key="1">
    <citation type="submission" date="2020-08" db="EMBL/GenBank/DDBJ databases">
        <title>Genomic Encyclopedia of Type Strains, Phase III (KMG-III): the genomes of soil and plant-associated and newly described type strains.</title>
        <authorList>
            <person name="Whitman W."/>
        </authorList>
    </citation>
    <scope>NUCLEOTIDE SEQUENCE [LARGE SCALE GENOMIC DNA]</scope>
    <source>
        <strain evidence="3 4">CECT 8712</strain>
    </source>
</reference>
<dbReference type="PROSITE" id="PS50234">
    <property type="entry name" value="VWFA"/>
    <property type="match status" value="1"/>
</dbReference>
<dbReference type="Pfam" id="PF13519">
    <property type="entry name" value="VWA_2"/>
    <property type="match status" value="1"/>
</dbReference>
<evidence type="ECO:0000256" key="1">
    <source>
        <dbReference type="SAM" id="Phobius"/>
    </source>
</evidence>
<feature type="transmembrane region" description="Helical" evidence="1">
    <location>
        <begin position="228"/>
        <end position="246"/>
    </location>
</feature>
<organism evidence="3 4">
    <name type="scientific">Nocardiopsis algeriensis</name>
    <dbReference type="NCBI Taxonomy" id="1478215"/>
    <lineage>
        <taxon>Bacteria</taxon>
        <taxon>Bacillati</taxon>
        <taxon>Actinomycetota</taxon>
        <taxon>Actinomycetes</taxon>
        <taxon>Streptosporangiales</taxon>
        <taxon>Nocardiopsidaceae</taxon>
        <taxon>Nocardiopsis</taxon>
    </lineage>
</organism>
<accession>A0A841IZQ9</accession>
<evidence type="ECO:0000313" key="4">
    <source>
        <dbReference type="Proteomes" id="UP000536604"/>
    </source>
</evidence>
<dbReference type="SUPFAM" id="SSF53300">
    <property type="entry name" value="vWA-like"/>
    <property type="match status" value="1"/>
</dbReference>
<keyword evidence="1" id="KW-0472">Membrane</keyword>
<dbReference type="InterPro" id="IPR043504">
    <property type="entry name" value="Peptidase_S1_PA_chymotrypsin"/>
</dbReference>
<name>A0A841IZQ9_9ACTN</name>
<evidence type="ECO:0000259" key="2">
    <source>
        <dbReference type="PROSITE" id="PS50234"/>
    </source>
</evidence>
<dbReference type="SUPFAM" id="SSF50494">
    <property type="entry name" value="Trypsin-like serine proteases"/>
    <property type="match status" value="1"/>
</dbReference>
<dbReference type="RefSeq" id="WP_184293175.1">
    <property type="nucleotide sequence ID" value="NZ_JACHJO010000011.1"/>
</dbReference>
<proteinExistence type="predicted"/>
<dbReference type="Proteomes" id="UP000536604">
    <property type="component" value="Unassembled WGS sequence"/>
</dbReference>
<keyword evidence="1" id="KW-1133">Transmembrane helix</keyword>
<dbReference type="EMBL" id="JACHJO010000011">
    <property type="protein sequence ID" value="MBB6121748.1"/>
    <property type="molecule type" value="Genomic_DNA"/>
</dbReference>
<keyword evidence="1" id="KW-0812">Transmembrane</keyword>
<dbReference type="InterPro" id="IPR036465">
    <property type="entry name" value="vWFA_dom_sf"/>
</dbReference>
<dbReference type="Gene3D" id="2.40.10.10">
    <property type="entry name" value="Trypsin-like serine proteases"/>
    <property type="match status" value="1"/>
</dbReference>
<dbReference type="Gene3D" id="3.40.50.410">
    <property type="entry name" value="von Willebrand factor, type A domain"/>
    <property type="match status" value="1"/>
</dbReference>
<dbReference type="SMART" id="SM00327">
    <property type="entry name" value="VWA"/>
    <property type="match status" value="1"/>
</dbReference>
<dbReference type="InterPro" id="IPR002035">
    <property type="entry name" value="VWF_A"/>
</dbReference>